<proteinExistence type="predicted"/>
<dbReference type="AlphaFoldDB" id="A0A6S6SLQ0"/>
<evidence type="ECO:0000259" key="2">
    <source>
        <dbReference type="PROSITE" id="PS51724"/>
    </source>
</evidence>
<protein>
    <recommendedName>
        <fullName evidence="2">SPOR domain-containing protein</fullName>
    </recommendedName>
</protein>
<keyword evidence="1" id="KW-0732">Signal</keyword>
<accession>A0A6S6SLQ0</accession>
<dbReference type="InterPro" id="IPR036680">
    <property type="entry name" value="SPOR-like_sf"/>
</dbReference>
<dbReference type="Gene3D" id="3.30.70.1070">
    <property type="entry name" value="Sporulation related repeat"/>
    <property type="match status" value="1"/>
</dbReference>
<dbReference type="GO" id="GO:0042834">
    <property type="term" value="F:peptidoglycan binding"/>
    <property type="evidence" value="ECO:0007669"/>
    <property type="project" value="InterPro"/>
</dbReference>
<dbReference type="PROSITE" id="PS51724">
    <property type="entry name" value="SPOR"/>
    <property type="match status" value="1"/>
</dbReference>
<name>A0A6S6SLQ0_9BACT</name>
<reference evidence="3" key="1">
    <citation type="submission" date="2020-01" db="EMBL/GenBank/DDBJ databases">
        <authorList>
            <person name="Meier V. D."/>
            <person name="Meier V D."/>
        </authorList>
    </citation>
    <scope>NUCLEOTIDE SEQUENCE</scope>
    <source>
        <strain evidence="3">HLG_WM_MAG_04</strain>
    </source>
</reference>
<dbReference type="Pfam" id="PF05036">
    <property type="entry name" value="SPOR"/>
    <property type="match status" value="1"/>
</dbReference>
<gene>
    <name evidence="3" type="ORF">HELGO_WM10444</name>
</gene>
<feature type="signal peptide" evidence="1">
    <location>
        <begin position="1"/>
        <end position="16"/>
    </location>
</feature>
<sequence length="324" mass="37265">MKKLLTLLLLSYMLFAQNIAHTIPKALQKKLCEQLANNANRCDTGSTLDYYTHANLNNGSLLLFVYLNDHQQQSNKIRSAVPIIVDHLGRWISTIGDNSISEDIESIHQDPHGNIWVRTMWHIEGVSPAYYHSKNGLQWKQTILPANRNVDCCFEYVDKPIFLFDSITLTFRNTDNTIVKSWSSDYVSAMSNKPFWQPLTSPPKTNIENIPDTRWQVSKSNHKITFLNTFTNKKIFLPLQYNATKNIYQIQVAAYIQKSAALTGQKSLKNIPYTSYIVSDKKYNKLRIGKFTTFKQAKAVLRNLKKKYPKNKAIQNGFILKSKP</sequence>
<dbReference type="InterPro" id="IPR007730">
    <property type="entry name" value="SPOR-like_dom"/>
</dbReference>
<feature type="domain" description="SPOR" evidence="2">
    <location>
        <begin position="242"/>
        <end position="322"/>
    </location>
</feature>
<evidence type="ECO:0000313" key="3">
    <source>
        <dbReference type="EMBL" id="CAA6803875.1"/>
    </source>
</evidence>
<organism evidence="3">
    <name type="scientific">uncultured Sulfurovum sp</name>
    <dbReference type="NCBI Taxonomy" id="269237"/>
    <lineage>
        <taxon>Bacteria</taxon>
        <taxon>Pseudomonadati</taxon>
        <taxon>Campylobacterota</taxon>
        <taxon>Epsilonproteobacteria</taxon>
        <taxon>Campylobacterales</taxon>
        <taxon>Sulfurovaceae</taxon>
        <taxon>Sulfurovum</taxon>
        <taxon>environmental samples</taxon>
    </lineage>
</organism>
<evidence type="ECO:0000256" key="1">
    <source>
        <dbReference type="SAM" id="SignalP"/>
    </source>
</evidence>
<dbReference type="SUPFAM" id="SSF110997">
    <property type="entry name" value="Sporulation related repeat"/>
    <property type="match status" value="1"/>
</dbReference>
<feature type="chain" id="PRO_5027560222" description="SPOR domain-containing protein" evidence="1">
    <location>
        <begin position="17"/>
        <end position="324"/>
    </location>
</feature>
<dbReference type="EMBL" id="CACVAX010000008">
    <property type="protein sequence ID" value="CAA6803875.1"/>
    <property type="molecule type" value="Genomic_DNA"/>
</dbReference>